<name>A0AA36M907_CYLNA</name>
<evidence type="ECO:0000256" key="1">
    <source>
        <dbReference type="SAM" id="Coils"/>
    </source>
</evidence>
<evidence type="ECO:0000313" key="3">
    <source>
        <dbReference type="EMBL" id="CAJ0602901.1"/>
    </source>
</evidence>
<organism evidence="3 4">
    <name type="scientific">Cylicocyclus nassatus</name>
    <name type="common">Nematode worm</name>
    <dbReference type="NCBI Taxonomy" id="53992"/>
    <lineage>
        <taxon>Eukaryota</taxon>
        <taxon>Metazoa</taxon>
        <taxon>Ecdysozoa</taxon>
        <taxon>Nematoda</taxon>
        <taxon>Chromadorea</taxon>
        <taxon>Rhabditida</taxon>
        <taxon>Rhabditina</taxon>
        <taxon>Rhabditomorpha</taxon>
        <taxon>Strongyloidea</taxon>
        <taxon>Strongylidae</taxon>
        <taxon>Cylicocyclus</taxon>
    </lineage>
</organism>
<dbReference type="AlphaFoldDB" id="A0AA36M907"/>
<proteinExistence type="predicted"/>
<dbReference type="GO" id="GO:0051015">
    <property type="term" value="F:actin filament binding"/>
    <property type="evidence" value="ECO:0007669"/>
    <property type="project" value="TreeGrafter"/>
</dbReference>
<evidence type="ECO:0000313" key="4">
    <source>
        <dbReference type="Proteomes" id="UP001176961"/>
    </source>
</evidence>
<keyword evidence="1" id="KW-0175">Coiled coil</keyword>
<feature type="domain" description="Spindle assembly abnormal protein 6 N-terminal" evidence="2">
    <location>
        <begin position="39"/>
        <end position="130"/>
    </location>
</feature>
<dbReference type="GO" id="GO:0016460">
    <property type="term" value="C:myosin II complex"/>
    <property type="evidence" value="ECO:0007669"/>
    <property type="project" value="TreeGrafter"/>
</dbReference>
<dbReference type="GO" id="GO:0005737">
    <property type="term" value="C:cytoplasm"/>
    <property type="evidence" value="ECO:0007669"/>
    <property type="project" value="TreeGrafter"/>
</dbReference>
<gene>
    <name evidence="3" type="ORF">CYNAS_LOCUS14884</name>
</gene>
<dbReference type="InterPro" id="IPR038558">
    <property type="entry name" value="SAS-6_N_sf"/>
</dbReference>
<dbReference type="Gene3D" id="2.170.210.20">
    <property type="entry name" value="Spindle assembly abnormal protein 6, N-terminal domain"/>
    <property type="match status" value="1"/>
</dbReference>
<protein>
    <recommendedName>
        <fullName evidence="2">Spindle assembly abnormal protein 6 N-terminal domain-containing protein</fullName>
    </recommendedName>
</protein>
<accession>A0AA36M907</accession>
<dbReference type="Gene3D" id="1.10.287.1490">
    <property type="match status" value="1"/>
</dbReference>
<dbReference type="PANTHER" id="PTHR45615">
    <property type="entry name" value="MYOSIN HEAVY CHAIN, NON-MUSCLE"/>
    <property type="match status" value="1"/>
</dbReference>
<dbReference type="InterPro" id="IPR032396">
    <property type="entry name" value="SAS-6_N"/>
</dbReference>
<keyword evidence="4" id="KW-1185">Reference proteome</keyword>
<dbReference type="Pfam" id="PF16531">
    <property type="entry name" value="SAS-6_N"/>
    <property type="match status" value="1"/>
</dbReference>
<dbReference type="PANTHER" id="PTHR45615:SF40">
    <property type="entry name" value="MYOSIN HEAVY CHAIN, NON-MUSCLE"/>
    <property type="match status" value="1"/>
</dbReference>
<dbReference type="GO" id="GO:0032982">
    <property type="term" value="C:myosin filament"/>
    <property type="evidence" value="ECO:0007669"/>
    <property type="project" value="TreeGrafter"/>
</dbReference>
<dbReference type="EMBL" id="CATQJL010000305">
    <property type="protein sequence ID" value="CAJ0602901.1"/>
    <property type="molecule type" value="Genomic_DNA"/>
</dbReference>
<comment type="caution">
    <text evidence="3">The sequence shown here is derived from an EMBL/GenBank/DDBJ whole genome shotgun (WGS) entry which is preliminary data.</text>
</comment>
<dbReference type="GO" id="GO:0000146">
    <property type="term" value="F:microfilament motor activity"/>
    <property type="evidence" value="ECO:0007669"/>
    <property type="project" value="TreeGrafter"/>
</dbReference>
<evidence type="ECO:0000259" key="2">
    <source>
        <dbReference type="Pfam" id="PF16531"/>
    </source>
</evidence>
<reference evidence="3" key="1">
    <citation type="submission" date="2023-07" db="EMBL/GenBank/DDBJ databases">
        <authorList>
            <consortium name="CYATHOMIX"/>
        </authorList>
    </citation>
    <scope>NUCLEOTIDE SEQUENCE</scope>
    <source>
        <strain evidence="3">N/A</strain>
    </source>
</reference>
<feature type="coiled-coil region" evidence="1">
    <location>
        <begin position="338"/>
        <end position="379"/>
    </location>
</feature>
<dbReference type="Proteomes" id="UP001176961">
    <property type="component" value="Unassembled WGS sequence"/>
</dbReference>
<sequence length="491" mass="56445">MATSSEGPNQLFIGTLSVTLLQPSRNGPEYLSSMVDVVLKLMERRCDSTEKEYRLEISRPDEFEFLYAESITRSKYQILAKSWNLNADFDDFPVKIVRLLRERKNANSPVQVTCTLSQDSSLCTLEVVHTIDMYTVRMPIELKAVRGKDLLCHVTYNMRALQAEVNQLKMEKKKNVEECEELKQNYKALQERCDRAESEKTELERRAKDIEKRLADITLKKEEFEQDLELERDEHQSALNTIEDLNKSLEESERRYRQLEEDYSQCEEECEELSSKLRDSDATKARLRIDKENLLASLDKTRKDLTKANYVISKYLKAGMCNPDRSLDEKRNEMAADLKMKESLIDEMTASIAEYQKKAEELMKENTELRETLQTMEAERTRNARLIEMYRNQQRAVASRYVGVSPPVNPGFANTSPFFGGRTSPLGSFVPSTPTNFRNVLGRTLQSSTALVTPSMRTTPPVINRNLLTNKENAAPPLFALEPTQPQAKQS</sequence>
<feature type="coiled-coil region" evidence="1">
    <location>
        <begin position="158"/>
        <end position="304"/>
    </location>
</feature>